<reference evidence="1" key="1">
    <citation type="submission" date="2020-06" db="EMBL/GenBank/DDBJ databases">
        <title>WGS assembly of Ceratodon purpureus strain R40.</title>
        <authorList>
            <person name="Carey S.B."/>
            <person name="Jenkins J."/>
            <person name="Shu S."/>
            <person name="Lovell J.T."/>
            <person name="Sreedasyam A."/>
            <person name="Maumus F."/>
            <person name="Tiley G.P."/>
            <person name="Fernandez-Pozo N."/>
            <person name="Barry K."/>
            <person name="Chen C."/>
            <person name="Wang M."/>
            <person name="Lipzen A."/>
            <person name="Daum C."/>
            <person name="Saski C.A."/>
            <person name="Payton A.C."/>
            <person name="Mcbreen J.C."/>
            <person name="Conrad R.E."/>
            <person name="Kollar L.M."/>
            <person name="Olsson S."/>
            <person name="Huttunen S."/>
            <person name="Landis J.B."/>
            <person name="Wickett N.J."/>
            <person name="Johnson M.G."/>
            <person name="Rensing S.A."/>
            <person name="Grimwood J."/>
            <person name="Schmutz J."/>
            <person name="Mcdaniel S.F."/>
        </authorList>
    </citation>
    <scope>NUCLEOTIDE SEQUENCE</scope>
    <source>
        <strain evidence="1">R40</strain>
    </source>
</reference>
<evidence type="ECO:0000313" key="2">
    <source>
        <dbReference type="Proteomes" id="UP000822688"/>
    </source>
</evidence>
<name>A0A8T0IDV0_CERPU</name>
<dbReference type="Proteomes" id="UP000822688">
    <property type="component" value="Chromosome 4"/>
</dbReference>
<proteinExistence type="predicted"/>
<sequence length="50" mass="5467">MHQVSAYEGGIVFLPAQEPMCEYIAKVIFLSNLCTPGIMFLDAVVSNCDT</sequence>
<evidence type="ECO:0000313" key="1">
    <source>
        <dbReference type="EMBL" id="KAG0581099.1"/>
    </source>
</evidence>
<protein>
    <submittedName>
        <fullName evidence="1">Uncharacterized protein</fullName>
    </submittedName>
</protein>
<organism evidence="1 2">
    <name type="scientific">Ceratodon purpureus</name>
    <name type="common">Fire moss</name>
    <name type="synonym">Dicranum purpureum</name>
    <dbReference type="NCBI Taxonomy" id="3225"/>
    <lineage>
        <taxon>Eukaryota</taxon>
        <taxon>Viridiplantae</taxon>
        <taxon>Streptophyta</taxon>
        <taxon>Embryophyta</taxon>
        <taxon>Bryophyta</taxon>
        <taxon>Bryophytina</taxon>
        <taxon>Bryopsida</taxon>
        <taxon>Dicranidae</taxon>
        <taxon>Pseudoditrichales</taxon>
        <taxon>Ditrichaceae</taxon>
        <taxon>Ceratodon</taxon>
    </lineage>
</organism>
<dbReference type="EMBL" id="CM026424">
    <property type="protein sequence ID" value="KAG0581099.1"/>
    <property type="molecule type" value="Genomic_DNA"/>
</dbReference>
<accession>A0A8T0IDV0</accession>
<comment type="caution">
    <text evidence="1">The sequence shown here is derived from an EMBL/GenBank/DDBJ whole genome shotgun (WGS) entry which is preliminary data.</text>
</comment>
<keyword evidence="2" id="KW-1185">Reference proteome</keyword>
<dbReference type="AlphaFoldDB" id="A0A8T0IDV0"/>
<gene>
    <name evidence="1" type="ORF">KC19_4G224800</name>
</gene>